<dbReference type="SUPFAM" id="SSF88697">
    <property type="entry name" value="PUA domain-like"/>
    <property type="match status" value="1"/>
</dbReference>
<dbReference type="InterPro" id="IPR015947">
    <property type="entry name" value="PUA-like_sf"/>
</dbReference>
<proteinExistence type="predicted"/>
<reference evidence="1" key="1">
    <citation type="submission" date="2023-07" db="EMBL/GenBank/DDBJ databases">
        <title>Sequencing the genomes of 1000 actinobacteria strains.</title>
        <authorList>
            <person name="Klenk H.-P."/>
        </authorList>
    </citation>
    <scope>NUCLEOTIDE SEQUENCE</scope>
    <source>
        <strain evidence="1">DSM 45977</strain>
    </source>
</reference>
<protein>
    <recommendedName>
        <fullName evidence="3">EVE domain-containing protein</fullName>
    </recommendedName>
</protein>
<evidence type="ECO:0000313" key="1">
    <source>
        <dbReference type="EMBL" id="MDR7300854.1"/>
    </source>
</evidence>
<organism evidence="1 2">
    <name type="scientific">Haloactinomyces albus</name>
    <dbReference type="NCBI Taxonomy" id="1352928"/>
    <lineage>
        <taxon>Bacteria</taxon>
        <taxon>Bacillati</taxon>
        <taxon>Actinomycetota</taxon>
        <taxon>Actinomycetes</taxon>
        <taxon>Actinopolysporales</taxon>
        <taxon>Actinopolysporaceae</taxon>
        <taxon>Haloactinomyces</taxon>
    </lineage>
</organism>
<keyword evidence="2" id="KW-1185">Reference proteome</keyword>
<evidence type="ECO:0008006" key="3">
    <source>
        <dbReference type="Google" id="ProtNLM"/>
    </source>
</evidence>
<dbReference type="Gene3D" id="3.10.590.10">
    <property type="entry name" value="ph1033 like domains"/>
    <property type="match status" value="1"/>
</dbReference>
<name>A0AAE3ZD17_9ACTN</name>
<evidence type="ECO:0000313" key="2">
    <source>
        <dbReference type="Proteomes" id="UP001180845"/>
    </source>
</evidence>
<dbReference type="EMBL" id="JAVDXW010000001">
    <property type="protein sequence ID" value="MDR7300854.1"/>
    <property type="molecule type" value="Genomic_DNA"/>
</dbReference>
<dbReference type="RefSeq" id="WP_310270323.1">
    <property type="nucleotide sequence ID" value="NZ_JAVDXW010000001.1"/>
</dbReference>
<accession>A0AAE3ZD17</accession>
<gene>
    <name evidence="1" type="ORF">JOF55_001035</name>
</gene>
<dbReference type="Proteomes" id="UP001180845">
    <property type="component" value="Unassembled WGS sequence"/>
</dbReference>
<dbReference type="AlphaFoldDB" id="A0AAE3ZD17"/>
<sequence>MADYLLIIGDREALGWVLTEQRMAFPDFKRAEIRALTAGDRLFVYTTRGCFGNPTRDRGRVIACGEVRSAVAELEEPVELGGRRFPAGCDLHIAEATAWSDGVELAPLVPELGLFEGAEEHWSIRLRRPLAKLTPHDAELLDRHLAGHRRYPLDQVLADYARWWQPSKAP</sequence>
<comment type="caution">
    <text evidence="1">The sequence shown here is derived from an EMBL/GenBank/DDBJ whole genome shotgun (WGS) entry which is preliminary data.</text>
</comment>